<evidence type="ECO:0000313" key="1">
    <source>
        <dbReference type="EMBL" id="OWZ03503.1"/>
    </source>
</evidence>
<gene>
    <name evidence="1" type="ORF">PHMEG_00024758</name>
</gene>
<sequence>MARPQTPLLKPHPTITFESSRQHRLRRLMKMRTTVQQLEKEYAKLCEHSSTKTHMVRPVNRSKNWDRNKEAVAIVKRLGAEKLLLQSMIQQKIAWEHQLQCVSDFDQVNTVSKPHFQSPNHEAALKMLNAFEAKKDFGISRLTEQELTRLIQDNKRVIHEVETRLLFTPSLESGSGGHTCMQAFGWKIAQRVEGGVMEFSFTKKFTGLSPLNILQTTWLNDMQPSCFKNINPETQRQEVVQEMTPNAVVLVRDVTSTTDMFIFRSIFARFLVKATCEITLDRNDFDAARNNVIGTGYLLGTHSLGSDSRGRFPEKISSGNLSWANLTMSIGVFDVVDPTTGEKFQHVRWAGRTDYCSEEHARRNATDTLHGMLRWEMLVIAPALNIH</sequence>
<keyword evidence="2" id="KW-1185">Reference proteome</keyword>
<name>A0A225VDN5_9STRA</name>
<dbReference type="Proteomes" id="UP000198211">
    <property type="component" value="Unassembled WGS sequence"/>
</dbReference>
<comment type="caution">
    <text evidence="1">The sequence shown here is derived from an EMBL/GenBank/DDBJ whole genome shotgun (WGS) entry which is preliminary data.</text>
</comment>
<dbReference type="EMBL" id="NBNE01005481">
    <property type="protein sequence ID" value="OWZ03503.1"/>
    <property type="molecule type" value="Genomic_DNA"/>
</dbReference>
<accession>A0A225VDN5</accession>
<dbReference type="AlphaFoldDB" id="A0A225VDN5"/>
<reference evidence="2" key="1">
    <citation type="submission" date="2017-03" db="EMBL/GenBank/DDBJ databases">
        <title>Phytopthora megakarya and P. palmivora, two closely related causual agents of cacao black pod achieved similar genome size and gene model numbers by different mechanisms.</title>
        <authorList>
            <person name="Ali S."/>
            <person name="Shao J."/>
            <person name="Larry D.J."/>
            <person name="Kronmiller B."/>
            <person name="Shen D."/>
            <person name="Strem M.D."/>
            <person name="Melnick R.L."/>
            <person name="Guiltinan M.J."/>
            <person name="Tyler B.M."/>
            <person name="Meinhardt L.W."/>
            <person name="Bailey B.A."/>
        </authorList>
    </citation>
    <scope>NUCLEOTIDE SEQUENCE [LARGE SCALE GENOMIC DNA]</scope>
    <source>
        <strain evidence="2">zdho120</strain>
    </source>
</reference>
<proteinExistence type="predicted"/>
<evidence type="ECO:0000313" key="2">
    <source>
        <dbReference type="Proteomes" id="UP000198211"/>
    </source>
</evidence>
<protein>
    <submittedName>
        <fullName evidence="1">Uncharacterized protein</fullName>
    </submittedName>
</protein>
<dbReference type="OrthoDB" id="124127at2759"/>
<organism evidence="1 2">
    <name type="scientific">Phytophthora megakarya</name>
    <dbReference type="NCBI Taxonomy" id="4795"/>
    <lineage>
        <taxon>Eukaryota</taxon>
        <taxon>Sar</taxon>
        <taxon>Stramenopiles</taxon>
        <taxon>Oomycota</taxon>
        <taxon>Peronosporomycetes</taxon>
        <taxon>Peronosporales</taxon>
        <taxon>Peronosporaceae</taxon>
        <taxon>Phytophthora</taxon>
    </lineage>
</organism>